<dbReference type="EMBL" id="JACHHD010000011">
    <property type="protein sequence ID" value="MBB5185156.1"/>
    <property type="molecule type" value="Genomic_DNA"/>
</dbReference>
<evidence type="ECO:0000256" key="13">
    <source>
        <dbReference type="ARBA" id="ARBA00023268"/>
    </source>
</evidence>
<comment type="similarity">
    <text evidence="2">In the C-terminal section; belongs to the transpeptidase family.</text>
</comment>
<dbReference type="InterPro" id="IPR050396">
    <property type="entry name" value="Glycosyltr_51/Transpeptidase"/>
</dbReference>
<reference evidence="19 20" key="1">
    <citation type="submission" date="2020-08" db="EMBL/GenBank/DDBJ databases">
        <title>Genomic Encyclopedia of Type Strains, Phase IV (KMG-IV): sequencing the most valuable type-strain genomes for metagenomic binning, comparative biology and taxonomic classification.</title>
        <authorList>
            <person name="Goeker M."/>
        </authorList>
    </citation>
    <scope>NUCLEOTIDE SEQUENCE [LARGE SCALE GENOMIC DNA]</scope>
    <source>
        <strain evidence="19 20">DSM 26963</strain>
    </source>
</reference>
<evidence type="ECO:0000256" key="11">
    <source>
        <dbReference type="ARBA" id="ARBA00022984"/>
    </source>
</evidence>
<dbReference type="GO" id="GO:0008955">
    <property type="term" value="F:peptidoglycan glycosyltransferase activity"/>
    <property type="evidence" value="ECO:0007669"/>
    <property type="project" value="UniProtKB-EC"/>
</dbReference>
<comment type="catalytic activity">
    <reaction evidence="16">
        <text>[GlcNAc-(1-&gt;4)-Mur2Ac(oyl-L-Ala-gamma-D-Glu-L-Lys-D-Ala-D-Ala)](n)-di-trans,octa-cis-undecaprenyl diphosphate + beta-D-GlcNAc-(1-&gt;4)-Mur2Ac(oyl-L-Ala-gamma-D-Glu-L-Lys-D-Ala-D-Ala)-di-trans,octa-cis-undecaprenyl diphosphate = [GlcNAc-(1-&gt;4)-Mur2Ac(oyl-L-Ala-gamma-D-Glu-L-Lys-D-Ala-D-Ala)](n+1)-di-trans,octa-cis-undecaprenyl diphosphate + di-trans,octa-cis-undecaprenyl diphosphate + H(+)</text>
        <dbReference type="Rhea" id="RHEA:23708"/>
        <dbReference type="Rhea" id="RHEA-COMP:9602"/>
        <dbReference type="Rhea" id="RHEA-COMP:9603"/>
        <dbReference type="ChEBI" id="CHEBI:15378"/>
        <dbReference type="ChEBI" id="CHEBI:58405"/>
        <dbReference type="ChEBI" id="CHEBI:60033"/>
        <dbReference type="ChEBI" id="CHEBI:78435"/>
        <dbReference type="EC" id="2.4.99.28"/>
    </reaction>
</comment>
<sequence length="235" mass="26280">MKKIGIFFLGLLLVVLMGLGVLTFMGYSEYKNSLAQQDLPDKIQEIQNQQNYISLQDISPVYLDAVVAVEDHDFYHHSGIDIESIGRAILTNLKEGALVEGGSTITQQLAKNLYFSQDKDFVRKIAEFFMALKIEDIYSKDEILEVYVNSIYFGDGYYGIEEASLGYFGVPAGALSDEQAIVLAGIPNAPSVYSLSNNPELAKQRAYQVLGQMVKYDFLDKYRVHDLESKIASIC</sequence>
<keyword evidence="13" id="KW-0511">Multifunctional enzyme</keyword>
<dbReference type="GO" id="GO:0071555">
    <property type="term" value="P:cell wall organization"/>
    <property type="evidence" value="ECO:0007669"/>
    <property type="project" value="UniProtKB-KW"/>
</dbReference>
<accession>A0A7W8FY81</accession>
<keyword evidence="10" id="KW-0133">Cell shape</keyword>
<dbReference type="GO" id="GO:0006508">
    <property type="term" value="P:proteolysis"/>
    <property type="evidence" value="ECO:0007669"/>
    <property type="project" value="UniProtKB-KW"/>
</dbReference>
<feature type="transmembrane region" description="Helical" evidence="17">
    <location>
        <begin position="6"/>
        <end position="27"/>
    </location>
</feature>
<keyword evidence="14" id="KW-0961">Cell wall biogenesis/degradation</keyword>
<comment type="subcellular location">
    <subcellularLocation>
        <location evidence="1">Cell membrane</location>
    </subcellularLocation>
</comment>
<keyword evidence="9" id="KW-0378">Hydrolase</keyword>
<evidence type="ECO:0000256" key="14">
    <source>
        <dbReference type="ARBA" id="ARBA00023316"/>
    </source>
</evidence>
<dbReference type="GO" id="GO:0009252">
    <property type="term" value="P:peptidoglycan biosynthetic process"/>
    <property type="evidence" value="ECO:0007669"/>
    <property type="project" value="UniProtKB-KW"/>
</dbReference>
<evidence type="ECO:0000313" key="19">
    <source>
        <dbReference type="EMBL" id="MBB5185156.1"/>
    </source>
</evidence>
<dbReference type="InterPro" id="IPR036950">
    <property type="entry name" value="PBP_transglycosylase"/>
</dbReference>
<evidence type="ECO:0000313" key="20">
    <source>
        <dbReference type="Proteomes" id="UP000521313"/>
    </source>
</evidence>
<keyword evidence="11" id="KW-0573">Peptidoglycan synthesis</keyword>
<keyword evidence="17" id="KW-1133">Transmembrane helix</keyword>
<evidence type="ECO:0000256" key="15">
    <source>
        <dbReference type="ARBA" id="ARBA00034000"/>
    </source>
</evidence>
<dbReference type="GO" id="GO:0008360">
    <property type="term" value="P:regulation of cell shape"/>
    <property type="evidence" value="ECO:0007669"/>
    <property type="project" value="UniProtKB-KW"/>
</dbReference>
<dbReference type="GO" id="GO:0005886">
    <property type="term" value="C:plasma membrane"/>
    <property type="evidence" value="ECO:0007669"/>
    <property type="project" value="UniProtKB-SubCell"/>
</dbReference>
<evidence type="ECO:0000256" key="3">
    <source>
        <dbReference type="ARBA" id="ARBA00007739"/>
    </source>
</evidence>
<evidence type="ECO:0000256" key="8">
    <source>
        <dbReference type="ARBA" id="ARBA00022679"/>
    </source>
</evidence>
<evidence type="ECO:0000256" key="16">
    <source>
        <dbReference type="ARBA" id="ARBA00049902"/>
    </source>
</evidence>
<evidence type="ECO:0000256" key="9">
    <source>
        <dbReference type="ARBA" id="ARBA00022801"/>
    </source>
</evidence>
<dbReference type="Proteomes" id="UP000521313">
    <property type="component" value="Unassembled WGS sequence"/>
</dbReference>
<comment type="catalytic activity">
    <reaction evidence="15">
        <text>Preferential cleavage: (Ac)2-L-Lys-D-Ala-|-D-Ala. Also transpeptidation of peptidyl-alanyl moieties that are N-acyl substituents of D-alanine.</text>
        <dbReference type="EC" id="3.4.16.4"/>
    </reaction>
</comment>
<organism evidence="19 20">
    <name type="scientific">Faecalicoccus acidiformans</name>
    <dbReference type="NCBI Taxonomy" id="915173"/>
    <lineage>
        <taxon>Bacteria</taxon>
        <taxon>Bacillati</taxon>
        <taxon>Bacillota</taxon>
        <taxon>Erysipelotrichia</taxon>
        <taxon>Erysipelotrichales</taxon>
        <taxon>Erysipelotrichaceae</taxon>
        <taxon>Faecalicoccus</taxon>
    </lineage>
</organism>
<evidence type="ECO:0000256" key="2">
    <source>
        <dbReference type="ARBA" id="ARBA00007090"/>
    </source>
</evidence>
<dbReference type="FunFam" id="1.10.3810.10:FF:000001">
    <property type="entry name" value="Penicillin-binding protein 1A"/>
    <property type="match status" value="1"/>
</dbReference>
<keyword evidence="8" id="KW-0808">Transferase</keyword>
<keyword evidence="5 19" id="KW-0121">Carboxypeptidase</keyword>
<gene>
    <name evidence="19" type="ORF">HNQ43_001209</name>
</gene>
<dbReference type="GO" id="GO:0030288">
    <property type="term" value="C:outer membrane-bounded periplasmic space"/>
    <property type="evidence" value="ECO:0007669"/>
    <property type="project" value="TreeGrafter"/>
</dbReference>
<feature type="domain" description="Glycosyl transferase family 51" evidence="18">
    <location>
        <begin position="43"/>
        <end position="213"/>
    </location>
</feature>
<name>A0A7W8FY81_9FIRM</name>
<dbReference type="AlphaFoldDB" id="A0A7W8FY81"/>
<evidence type="ECO:0000256" key="4">
    <source>
        <dbReference type="ARBA" id="ARBA00022475"/>
    </source>
</evidence>
<evidence type="ECO:0000256" key="7">
    <source>
        <dbReference type="ARBA" id="ARBA00022676"/>
    </source>
</evidence>
<dbReference type="SUPFAM" id="SSF53955">
    <property type="entry name" value="Lysozyme-like"/>
    <property type="match status" value="1"/>
</dbReference>
<dbReference type="InterPro" id="IPR023346">
    <property type="entry name" value="Lysozyme-like_dom_sf"/>
</dbReference>
<evidence type="ECO:0000259" key="18">
    <source>
        <dbReference type="Pfam" id="PF00912"/>
    </source>
</evidence>
<comment type="similarity">
    <text evidence="3">In the N-terminal section; belongs to the glycosyltransferase 51 family.</text>
</comment>
<evidence type="ECO:0000256" key="12">
    <source>
        <dbReference type="ARBA" id="ARBA00023136"/>
    </source>
</evidence>
<evidence type="ECO:0000256" key="17">
    <source>
        <dbReference type="SAM" id="Phobius"/>
    </source>
</evidence>
<evidence type="ECO:0000256" key="6">
    <source>
        <dbReference type="ARBA" id="ARBA00022670"/>
    </source>
</evidence>
<keyword evidence="4" id="KW-1003">Cell membrane</keyword>
<dbReference type="RefSeq" id="WP_183375772.1">
    <property type="nucleotide sequence ID" value="NZ_CALVCN010000041.1"/>
</dbReference>
<comment type="caution">
    <text evidence="19">The sequence shown here is derived from an EMBL/GenBank/DDBJ whole genome shotgun (WGS) entry which is preliminary data.</text>
</comment>
<dbReference type="Gene3D" id="1.10.3810.10">
    <property type="entry name" value="Biosynthetic peptidoglycan transglycosylase-like"/>
    <property type="match status" value="1"/>
</dbReference>
<dbReference type="PANTHER" id="PTHR32282">
    <property type="entry name" value="BINDING PROTEIN TRANSPEPTIDASE, PUTATIVE-RELATED"/>
    <property type="match status" value="1"/>
</dbReference>
<dbReference type="Pfam" id="PF00912">
    <property type="entry name" value="Transgly"/>
    <property type="match status" value="1"/>
</dbReference>
<dbReference type="GO" id="GO:0009002">
    <property type="term" value="F:serine-type D-Ala-D-Ala carboxypeptidase activity"/>
    <property type="evidence" value="ECO:0007669"/>
    <property type="project" value="UniProtKB-EC"/>
</dbReference>
<evidence type="ECO:0000256" key="1">
    <source>
        <dbReference type="ARBA" id="ARBA00004236"/>
    </source>
</evidence>
<protein>
    <submittedName>
        <fullName evidence="19">Membrane peptidoglycan carboxypeptidase</fullName>
    </submittedName>
</protein>
<keyword evidence="12 17" id="KW-0472">Membrane</keyword>
<keyword evidence="6" id="KW-0645">Protease</keyword>
<dbReference type="InterPro" id="IPR001264">
    <property type="entry name" value="Glyco_trans_51"/>
</dbReference>
<proteinExistence type="inferred from homology"/>
<evidence type="ECO:0000256" key="10">
    <source>
        <dbReference type="ARBA" id="ARBA00022960"/>
    </source>
</evidence>
<keyword evidence="17" id="KW-0812">Transmembrane</keyword>
<evidence type="ECO:0000256" key="5">
    <source>
        <dbReference type="ARBA" id="ARBA00022645"/>
    </source>
</evidence>
<dbReference type="PANTHER" id="PTHR32282:SF11">
    <property type="entry name" value="PENICILLIN-BINDING PROTEIN 1B"/>
    <property type="match status" value="1"/>
</dbReference>
<keyword evidence="7" id="KW-0328">Glycosyltransferase</keyword>